<dbReference type="EMBL" id="VIKR01000001">
    <property type="protein sequence ID" value="TQV77307.1"/>
    <property type="molecule type" value="Genomic_DNA"/>
</dbReference>
<dbReference type="Proteomes" id="UP000317839">
    <property type="component" value="Unassembled WGS sequence"/>
</dbReference>
<dbReference type="Pfam" id="PF07023">
    <property type="entry name" value="DUF1315"/>
    <property type="match status" value="1"/>
</dbReference>
<proteinExistence type="predicted"/>
<dbReference type="RefSeq" id="WP_142940878.1">
    <property type="nucleotide sequence ID" value="NZ_VIKR01000001.1"/>
</dbReference>
<accession>A0A545TJD1</accession>
<feature type="region of interest" description="Disordered" evidence="1">
    <location>
        <begin position="56"/>
        <end position="85"/>
    </location>
</feature>
<evidence type="ECO:0000313" key="2">
    <source>
        <dbReference type="EMBL" id="TQV77307.1"/>
    </source>
</evidence>
<evidence type="ECO:0000256" key="1">
    <source>
        <dbReference type="SAM" id="MobiDB-lite"/>
    </source>
</evidence>
<sequence length="96" mass="10695">MNYTDTVNSLSPHMIEKLKTAIELGRWENGDKLTSEQVESAMQAVMLWEAQNVGNQNDEPFVVGKDGEMYTGKGESHKTAQSPKVDEQAVIIKNKV</sequence>
<protein>
    <submittedName>
        <fullName evidence="2">DUF1315 family protein</fullName>
    </submittedName>
</protein>
<evidence type="ECO:0000313" key="3">
    <source>
        <dbReference type="Proteomes" id="UP000317839"/>
    </source>
</evidence>
<dbReference type="AlphaFoldDB" id="A0A545TJD1"/>
<comment type="caution">
    <text evidence="2">The sequence shown here is derived from an EMBL/GenBank/DDBJ whole genome shotgun (WGS) entry which is preliminary data.</text>
</comment>
<name>A0A545TJD1_9GAMM</name>
<organism evidence="2 3">
    <name type="scientific">Aliikangiella marina</name>
    <dbReference type="NCBI Taxonomy" id="1712262"/>
    <lineage>
        <taxon>Bacteria</taxon>
        <taxon>Pseudomonadati</taxon>
        <taxon>Pseudomonadota</taxon>
        <taxon>Gammaproteobacteria</taxon>
        <taxon>Oceanospirillales</taxon>
        <taxon>Pleioneaceae</taxon>
        <taxon>Aliikangiella</taxon>
    </lineage>
</organism>
<keyword evidence="3" id="KW-1185">Reference proteome</keyword>
<reference evidence="2 3" key="1">
    <citation type="submission" date="2019-06" db="EMBL/GenBank/DDBJ databases">
        <title>Draft genome of Aliikangiella marina GYP-15.</title>
        <authorList>
            <person name="Wang G."/>
        </authorList>
    </citation>
    <scope>NUCLEOTIDE SEQUENCE [LARGE SCALE GENOMIC DNA]</scope>
    <source>
        <strain evidence="2 3">GYP-15</strain>
    </source>
</reference>
<gene>
    <name evidence="2" type="ORF">FLL45_05010</name>
</gene>
<dbReference type="OrthoDB" id="5616307at2"/>
<dbReference type="InterPro" id="IPR009749">
    <property type="entry name" value="DUF1315"/>
</dbReference>